<evidence type="ECO:0000313" key="7">
    <source>
        <dbReference type="EMBL" id="EER35480.1"/>
    </source>
</evidence>
<keyword evidence="6" id="KW-1133">Transmembrane helix</keyword>
<evidence type="ECO:0008006" key="9">
    <source>
        <dbReference type="Google" id="ProtNLM"/>
    </source>
</evidence>
<dbReference type="InterPro" id="IPR001261">
    <property type="entry name" value="ArgE/DapE_CS"/>
</dbReference>
<dbReference type="Pfam" id="PF01546">
    <property type="entry name" value="Peptidase_M20"/>
    <property type="match status" value="1"/>
</dbReference>
<keyword evidence="2" id="KW-0645">Protease</keyword>
<keyword evidence="8" id="KW-1185">Reference proteome</keyword>
<organism evidence="7 8">
    <name type="scientific">Candida tropicalis (strain ATCC MYA-3404 / T1)</name>
    <name type="common">Yeast</name>
    <dbReference type="NCBI Taxonomy" id="294747"/>
    <lineage>
        <taxon>Eukaryota</taxon>
        <taxon>Fungi</taxon>
        <taxon>Dikarya</taxon>
        <taxon>Ascomycota</taxon>
        <taxon>Saccharomycotina</taxon>
        <taxon>Pichiomycetes</taxon>
        <taxon>Debaryomycetaceae</taxon>
        <taxon>Candida/Lodderomyces clade</taxon>
        <taxon>Candida</taxon>
    </lineage>
</organism>
<evidence type="ECO:0000256" key="1">
    <source>
        <dbReference type="ARBA" id="ARBA00006247"/>
    </source>
</evidence>
<name>C5M2D0_CANTT</name>
<evidence type="ECO:0000256" key="4">
    <source>
        <dbReference type="ARBA" id="ARBA00022801"/>
    </source>
</evidence>
<reference evidence="7 8" key="1">
    <citation type="journal article" date="2009" name="Nature">
        <title>Evolution of pathogenicity and sexual reproduction in eight Candida genomes.</title>
        <authorList>
            <person name="Butler G."/>
            <person name="Rasmussen M.D."/>
            <person name="Lin M.F."/>
            <person name="Santos M.A."/>
            <person name="Sakthikumar S."/>
            <person name="Munro C.A."/>
            <person name="Rheinbay E."/>
            <person name="Grabherr M."/>
            <person name="Forche A."/>
            <person name="Reedy J.L."/>
            <person name="Agrafioti I."/>
            <person name="Arnaud M.B."/>
            <person name="Bates S."/>
            <person name="Brown A.J."/>
            <person name="Brunke S."/>
            <person name="Costanzo M.C."/>
            <person name="Fitzpatrick D.A."/>
            <person name="de Groot P.W."/>
            <person name="Harris D."/>
            <person name="Hoyer L.L."/>
            <person name="Hube B."/>
            <person name="Klis F.M."/>
            <person name="Kodira C."/>
            <person name="Lennard N."/>
            <person name="Logue M.E."/>
            <person name="Martin R."/>
            <person name="Neiman A.M."/>
            <person name="Nikolaou E."/>
            <person name="Quail M.A."/>
            <person name="Quinn J."/>
            <person name="Santos M.C."/>
            <person name="Schmitzberger F.F."/>
            <person name="Sherlock G."/>
            <person name="Shah P."/>
            <person name="Silverstein K.A."/>
            <person name="Skrzypek M.S."/>
            <person name="Soll D."/>
            <person name="Staggs R."/>
            <person name="Stansfield I."/>
            <person name="Stumpf M.P."/>
            <person name="Sudbery P.E."/>
            <person name="Srikantha T."/>
            <person name="Zeng Q."/>
            <person name="Berman J."/>
            <person name="Berriman M."/>
            <person name="Heitman J."/>
            <person name="Gow N.A."/>
            <person name="Lorenz M.C."/>
            <person name="Birren B.W."/>
            <person name="Kellis M."/>
            <person name="Cuomo C.A."/>
        </authorList>
    </citation>
    <scope>NUCLEOTIDE SEQUENCE [LARGE SCALE GENOMIC DNA]</scope>
    <source>
        <strain evidence="8">ATCC MYA-3404 / T1</strain>
    </source>
</reference>
<dbReference type="MEROPS" id="M20.002"/>
<dbReference type="EMBL" id="GG692395">
    <property type="protein sequence ID" value="EER35480.1"/>
    <property type="molecule type" value="Genomic_DNA"/>
</dbReference>
<evidence type="ECO:0000313" key="8">
    <source>
        <dbReference type="Proteomes" id="UP000002037"/>
    </source>
</evidence>
<dbReference type="Gene3D" id="3.40.630.10">
    <property type="entry name" value="Zn peptidases"/>
    <property type="match status" value="1"/>
</dbReference>
<keyword evidence="6" id="KW-0472">Membrane</keyword>
<dbReference type="SUPFAM" id="SSF53187">
    <property type="entry name" value="Zn-dependent exopeptidases"/>
    <property type="match status" value="1"/>
</dbReference>
<dbReference type="RefSeq" id="XP_002545438.1">
    <property type="nucleotide sequence ID" value="XM_002545392.1"/>
</dbReference>
<evidence type="ECO:0000256" key="2">
    <source>
        <dbReference type="ARBA" id="ARBA00022670"/>
    </source>
</evidence>
<dbReference type="PROSITE" id="PS00758">
    <property type="entry name" value="ARGE_DAPE_CPG2_1"/>
    <property type="match status" value="1"/>
</dbReference>
<gene>
    <name evidence="7" type="ORF">CTRG_00219</name>
</gene>
<protein>
    <recommendedName>
        <fullName evidence="9">Peptidase M20 dimerisation domain-containing protein</fullName>
    </recommendedName>
</protein>
<dbReference type="PANTHER" id="PTHR45962">
    <property type="entry name" value="N-FATTY-ACYL-AMINO ACID SYNTHASE/HYDROLASE PM20D1"/>
    <property type="match status" value="1"/>
</dbReference>
<dbReference type="OrthoDB" id="3064516at2759"/>
<feature type="transmembrane region" description="Helical" evidence="6">
    <location>
        <begin position="21"/>
        <end position="41"/>
    </location>
</feature>
<dbReference type="AlphaFoldDB" id="C5M2D0"/>
<dbReference type="Proteomes" id="UP000002037">
    <property type="component" value="Unassembled WGS sequence"/>
</dbReference>
<dbReference type="GO" id="GO:0051603">
    <property type="term" value="P:proteolysis involved in protein catabolic process"/>
    <property type="evidence" value="ECO:0007669"/>
    <property type="project" value="TreeGrafter"/>
</dbReference>
<dbReference type="GO" id="GO:0000328">
    <property type="term" value="C:fungal-type vacuole lumen"/>
    <property type="evidence" value="ECO:0007669"/>
    <property type="project" value="TreeGrafter"/>
</dbReference>
<dbReference type="FunFam" id="3.40.630.10:FF:000027">
    <property type="entry name" value="N-fatty-acyl-amino acid synthase/hydrolase PM20D1"/>
    <property type="match status" value="1"/>
</dbReference>
<accession>C5M2D0</accession>
<keyword evidence="4" id="KW-0378">Hydrolase</keyword>
<evidence type="ECO:0000256" key="6">
    <source>
        <dbReference type="SAM" id="Phobius"/>
    </source>
</evidence>
<dbReference type="STRING" id="294747.C5M2D0"/>
<dbReference type="KEGG" id="ctp:CTRG_00219"/>
<evidence type="ECO:0000256" key="3">
    <source>
        <dbReference type="ARBA" id="ARBA00022723"/>
    </source>
</evidence>
<dbReference type="VEuPathDB" id="FungiDB:CTRG_00219"/>
<dbReference type="GO" id="GO:0046872">
    <property type="term" value="F:metal ion binding"/>
    <property type="evidence" value="ECO:0007669"/>
    <property type="project" value="UniProtKB-KW"/>
</dbReference>
<keyword evidence="6" id="KW-0812">Transmembrane</keyword>
<dbReference type="HOGENOM" id="CLU_021802_11_0_1"/>
<dbReference type="InterPro" id="IPR047177">
    <property type="entry name" value="Pept_M20A"/>
</dbReference>
<dbReference type="PANTHER" id="PTHR45962:SF1">
    <property type="entry name" value="N-FATTY-ACYL-AMINO ACID SYNTHASE_HYDROLASE PM20D1"/>
    <property type="match status" value="1"/>
</dbReference>
<keyword evidence="5" id="KW-0862">Zinc</keyword>
<evidence type="ECO:0000256" key="5">
    <source>
        <dbReference type="ARBA" id="ARBA00022833"/>
    </source>
</evidence>
<dbReference type="GO" id="GO:0004180">
    <property type="term" value="F:carboxypeptidase activity"/>
    <property type="evidence" value="ECO:0007669"/>
    <property type="project" value="TreeGrafter"/>
</dbReference>
<dbReference type="eggNOG" id="KOG2275">
    <property type="taxonomic scope" value="Eukaryota"/>
</dbReference>
<keyword evidence="3" id="KW-0479">Metal-binding</keyword>
<dbReference type="InterPro" id="IPR002933">
    <property type="entry name" value="Peptidase_M20"/>
</dbReference>
<comment type="similarity">
    <text evidence="1">Belongs to the peptidase M20A family.</text>
</comment>
<proteinExistence type="inferred from homology"/>
<sequence>MTSEKELPLHVGRDKRTIRRAHHFGVISLILIVLLFVTFSYNDNVKSLMDAPHEPDSLCPIIPKINPSKYLTNPETLQYILHNKKYHKQIRKRLSNAVKIPTEIYDDMINPSNIESLEELYKLDPRWEQFEKFQKFLKKTYPLIHKHLKLKKINKFGLIYTWKGSDETKKPIMLAAHQDVVPVSLETESQWKYPPFGGEFDGEFIYGRGVSDCKNLLMALMNTIELLLKEGDLKPKRTIILSFGYDEEASGNGAKEISEYLLNKYGENSIFQIIDEGDNEGITEIEGIKFILPSIGEKGHLNSIIELFTKGGHSSIPPKTYIN</sequence>
<dbReference type="GeneID" id="8301876"/>